<dbReference type="GO" id="GO:0003677">
    <property type="term" value="F:DNA binding"/>
    <property type="evidence" value="ECO:0007669"/>
    <property type="project" value="UniProtKB-UniRule"/>
</dbReference>
<reference evidence="9 10" key="1">
    <citation type="submission" date="2021-01" db="EMBL/GenBank/DDBJ databases">
        <title>Whole genome shotgun sequence of Catellatospora bangladeshensis NBRC 107357.</title>
        <authorList>
            <person name="Komaki H."/>
            <person name="Tamura T."/>
        </authorList>
    </citation>
    <scope>NUCLEOTIDE SEQUENCE [LARGE SCALE GENOMIC DNA]</scope>
    <source>
        <strain evidence="9 10">NBRC 107357</strain>
    </source>
</reference>
<dbReference type="PROSITE" id="PS50949">
    <property type="entry name" value="HTH_GNTR"/>
    <property type="match status" value="1"/>
</dbReference>
<gene>
    <name evidence="9" type="ORF">Cba03nite_14850</name>
</gene>
<dbReference type="Proteomes" id="UP000601223">
    <property type="component" value="Unassembled WGS sequence"/>
</dbReference>
<feature type="region of interest" description="Disordered" evidence="6">
    <location>
        <begin position="84"/>
        <end position="110"/>
    </location>
</feature>
<organism evidence="9 10">
    <name type="scientific">Catellatospora bangladeshensis</name>
    <dbReference type="NCBI Taxonomy" id="310355"/>
    <lineage>
        <taxon>Bacteria</taxon>
        <taxon>Bacillati</taxon>
        <taxon>Actinomycetota</taxon>
        <taxon>Actinomycetes</taxon>
        <taxon>Micromonosporales</taxon>
        <taxon>Micromonosporaceae</taxon>
        <taxon>Catellatospora</taxon>
    </lineage>
</organism>
<dbReference type="AlphaFoldDB" id="A0A8J3J9K3"/>
<dbReference type="InterPro" id="IPR051446">
    <property type="entry name" value="HTH_trans_reg/aminotransferase"/>
</dbReference>
<protein>
    <submittedName>
        <fullName evidence="9">GntR family transcriptional regulator</fullName>
    </submittedName>
</protein>
<keyword evidence="1" id="KW-0663">Pyridoxal phosphate</keyword>
<dbReference type="GO" id="GO:0045892">
    <property type="term" value="P:negative regulation of DNA-templated transcription"/>
    <property type="evidence" value="ECO:0007669"/>
    <property type="project" value="InterPro"/>
</dbReference>
<dbReference type="InterPro" id="IPR009057">
    <property type="entry name" value="Homeodomain-like_sf"/>
</dbReference>
<sequence length="336" mass="36811">MVSEREDGRGVLVRVSGEAPYRQIVGQIRGRIESGRLRPGDRVPSARQITAEWGVALATATKVLAALRTEGLVTAVRGVGTVVADRTPAPAAPPARRERRPRAEPADTTTRDQVIRHALALADAEGLDAVSMRRLAAEHELPTMGLYRYVRGKDDLVRMMVDAAFAEAPLPSVPPRGAYAQLELAARHLWDIFRRHPWLAPTMSITRPEFAPHGMRYTEFVLAALAPLGLPMTEMMHVNISLFGFVRGLAMGFETEAQAAQHTGMTSDEWMQRQGELFGGIIGLGGFPMVARIAEIDDFDLSLDAVFDYGLPRLLDGLLRRAPSTTDSVKKVPFLS</sequence>
<evidence type="ECO:0000259" key="7">
    <source>
        <dbReference type="PROSITE" id="PS50949"/>
    </source>
</evidence>
<evidence type="ECO:0000256" key="2">
    <source>
        <dbReference type="ARBA" id="ARBA00023015"/>
    </source>
</evidence>
<dbReference type="InterPro" id="IPR036271">
    <property type="entry name" value="Tet_transcr_reg_TetR-rel_C_sf"/>
</dbReference>
<dbReference type="Gene3D" id="1.10.357.10">
    <property type="entry name" value="Tetracycline Repressor, domain 2"/>
    <property type="match status" value="1"/>
</dbReference>
<dbReference type="GO" id="GO:0003700">
    <property type="term" value="F:DNA-binding transcription factor activity"/>
    <property type="evidence" value="ECO:0007669"/>
    <property type="project" value="InterPro"/>
</dbReference>
<dbReference type="PROSITE" id="PS50977">
    <property type="entry name" value="HTH_TETR_2"/>
    <property type="match status" value="1"/>
</dbReference>
<dbReference type="SUPFAM" id="SSF46785">
    <property type="entry name" value="Winged helix' DNA-binding domain"/>
    <property type="match status" value="1"/>
</dbReference>
<dbReference type="InterPro" id="IPR000524">
    <property type="entry name" value="Tscrpt_reg_HTH_GntR"/>
</dbReference>
<evidence type="ECO:0000313" key="9">
    <source>
        <dbReference type="EMBL" id="GIF80136.1"/>
    </source>
</evidence>
<evidence type="ECO:0000256" key="4">
    <source>
        <dbReference type="ARBA" id="ARBA00023163"/>
    </source>
</evidence>
<dbReference type="InterPro" id="IPR036388">
    <property type="entry name" value="WH-like_DNA-bd_sf"/>
</dbReference>
<dbReference type="SUPFAM" id="SSF46689">
    <property type="entry name" value="Homeodomain-like"/>
    <property type="match status" value="1"/>
</dbReference>
<dbReference type="PANTHER" id="PTHR46577:SF2">
    <property type="entry name" value="TRANSCRIPTIONAL REGULATORY PROTEIN"/>
    <property type="match status" value="1"/>
</dbReference>
<evidence type="ECO:0000259" key="8">
    <source>
        <dbReference type="PROSITE" id="PS50977"/>
    </source>
</evidence>
<keyword evidence="2" id="KW-0805">Transcription regulation</keyword>
<keyword evidence="3 5" id="KW-0238">DNA-binding</keyword>
<dbReference type="EMBL" id="BONF01000009">
    <property type="protein sequence ID" value="GIF80136.1"/>
    <property type="molecule type" value="Genomic_DNA"/>
</dbReference>
<name>A0A8J3J9K3_9ACTN</name>
<dbReference type="Gene3D" id="1.10.10.10">
    <property type="entry name" value="Winged helix-like DNA-binding domain superfamily/Winged helix DNA-binding domain"/>
    <property type="match status" value="1"/>
</dbReference>
<evidence type="ECO:0000313" key="10">
    <source>
        <dbReference type="Proteomes" id="UP000601223"/>
    </source>
</evidence>
<evidence type="ECO:0000256" key="3">
    <source>
        <dbReference type="ARBA" id="ARBA00023125"/>
    </source>
</evidence>
<dbReference type="Gene3D" id="1.10.10.60">
    <property type="entry name" value="Homeodomain-like"/>
    <property type="match status" value="1"/>
</dbReference>
<dbReference type="SUPFAM" id="SSF48498">
    <property type="entry name" value="Tetracyclin repressor-like, C-terminal domain"/>
    <property type="match status" value="1"/>
</dbReference>
<keyword evidence="4" id="KW-0804">Transcription</keyword>
<evidence type="ECO:0000256" key="5">
    <source>
        <dbReference type="PROSITE-ProRule" id="PRU00335"/>
    </source>
</evidence>
<dbReference type="InterPro" id="IPR036390">
    <property type="entry name" value="WH_DNA-bd_sf"/>
</dbReference>
<evidence type="ECO:0000256" key="1">
    <source>
        <dbReference type="ARBA" id="ARBA00022898"/>
    </source>
</evidence>
<evidence type="ECO:0000256" key="6">
    <source>
        <dbReference type="SAM" id="MobiDB-lite"/>
    </source>
</evidence>
<feature type="compositionally biased region" description="Basic and acidic residues" evidence="6">
    <location>
        <begin position="101"/>
        <end position="110"/>
    </location>
</feature>
<comment type="caution">
    <text evidence="9">The sequence shown here is derived from an EMBL/GenBank/DDBJ whole genome shotgun (WGS) entry which is preliminary data.</text>
</comment>
<proteinExistence type="predicted"/>
<feature type="domain" description="HTH tetR-type" evidence="8">
    <location>
        <begin position="108"/>
        <end position="168"/>
    </location>
</feature>
<feature type="DNA-binding region" description="H-T-H motif" evidence="5">
    <location>
        <begin position="131"/>
        <end position="150"/>
    </location>
</feature>
<feature type="domain" description="HTH gntR-type" evidence="7">
    <location>
        <begin position="18"/>
        <end position="86"/>
    </location>
</feature>
<dbReference type="PANTHER" id="PTHR46577">
    <property type="entry name" value="HTH-TYPE TRANSCRIPTIONAL REGULATORY PROTEIN GABR"/>
    <property type="match status" value="1"/>
</dbReference>
<dbReference type="Pfam" id="PF02909">
    <property type="entry name" value="TetR_C_1"/>
    <property type="match status" value="1"/>
</dbReference>
<dbReference type="Pfam" id="PF00392">
    <property type="entry name" value="GntR"/>
    <property type="match status" value="1"/>
</dbReference>
<keyword evidence="10" id="KW-1185">Reference proteome</keyword>
<dbReference type="InterPro" id="IPR004111">
    <property type="entry name" value="Repressor_TetR_C"/>
</dbReference>
<dbReference type="InterPro" id="IPR001647">
    <property type="entry name" value="HTH_TetR"/>
</dbReference>
<dbReference type="CDD" id="cd07377">
    <property type="entry name" value="WHTH_GntR"/>
    <property type="match status" value="1"/>
</dbReference>
<dbReference type="SMART" id="SM00345">
    <property type="entry name" value="HTH_GNTR"/>
    <property type="match status" value="1"/>
</dbReference>
<accession>A0A8J3J9K3</accession>